<accession>A0A0V7ZVW0</accession>
<feature type="domain" description="eCIS core" evidence="1">
    <location>
        <begin position="76"/>
        <end position="141"/>
    </location>
</feature>
<dbReference type="Pfam" id="PF13699">
    <property type="entry name" value="eCIS_core"/>
    <property type="match status" value="1"/>
</dbReference>
<sequence>MVQRAQQDPNKVSGDEWQQLDSAIGTNATGEVLAGEQWIPEFKGISGQLWGGAAIQMKSIDDNKYSQVEQENKTGLPDNLKAGIENLSGISMDDVRVHYNSSKPSELQALAYTQGTNIHVGPGQEKYLPHEAWHVVQQKQGRVHKMVEPRKGVWLNMEPGLEKEAEVMGTQAKKRGWHNSPMSYDLAAPADKLVQEPQGGKQGMPVVQAKLSDYATYPIEWLMVKSHKFLPQPNTQPDCNLCAYYAYYHYTNGGTDKATFNQRAITHYQTRLEMNFADAQAMYQGGNDPSVLESFQLNLHTTIPTRAVRKFIVAGTMNGGGHFWTIKRIGWHWWSFDSYHQQAPSRIMDLNAYLGVQPPSTTYWY</sequence>
<name>A0A0V7ZVW0_9CYAN</name>
<evidence type="ECO:0000259" key="1">
    <source>
        <dbReference type="Pfam" id="PF13699"/>
    </source>
</evidence>
<comment type="caution">
    <text evidence="2">The sequence shown here is derived from an EMBL/GenBank/DDBJ whole genome shotgun (WGS) entry which is preliminary data.</text>
</comment>
<evidence type="ECO:0000313" key="3">
    <source>
        <dbReference type="Proteomes" id="UP000053372"/>
    </source>
</evidence>
<protein>
    <recommendedName>
        <fullName evidence="1">eCIS core domain-containing protein</fullName>
    </recommendedName>
</protein>
<dbReference type="Proteomes" id="UP000053372">
    <property type="component" value="Unassembled WGS sequence"/>
</dbReference>
<evidence type="ECO:0000313" key="2">
    <source>
        <dbReference type="EMBL" id="KST68632.1"/>
    </source>
</evidence>
<dbReference type="AlphaFoldDB" id="A0A0V7ZVW0"/>
<keyword evidence="3" id="KW-1185">Reference proteome</keyword>
<gene>
    <name evidence="2" type="ORF">BC008_33845</name>
</gene>
<organism evidence="2 3">
    <name type="scientific">Mastigocoleus testarum BC008</name>
    <dbReference type="NCBI Taxonomy" id="371196"/>
    <lineage>
        <taxon>Bacteria</taxon>
        <taxon>Bacillati</taxon>
        <taxon>Cyanobacteriota</taxon>
        <taxon>Cyanophyceae</taxon>
        <taxon>Nostocales</taxon>
        <taxon>Hapalosiphonaceae</taxon>
        <taxon>Mastigocoleus</taxon>
    </lineage>
</organism>
<proteinExistence type="predicted"/>
<dbReference type="InterPro" id="IPR025295">
    <property type="entry name" value="eCIS_core_dom"/>
</dbReference>
<reference evidence="2 3" key="1">
    <citation type="journal article" date="2015" name="Genome Announc.">
        <title>Draft Genome of the Euendolithic (true boring) Cyanobacterium Mastigocoleus testarum strain BC008.</title>
        <authorList>
            <person name="Guida B.S."/>
            <person name="Garcia-Pichel F."/>
        </authorList>
    </citation>
    <scope>NUCLEOTIDE SEQUENCE [LARGE SCALE GENOMIC DNA]</scope>
    <source>
        <strain evidence="2 3">BC008</strain>
    </source>
</reference>
<dbReference type="EMBL" id="LMTZ01000055">
    <property type="protein sequence ID" value="KST68632.1"/>
    <property type="molecule type" value="Genomic_DNA"/>
</dbReference>